<evidence type="ECO:0000256" key="9">
    <source>
        <dbReference type="SAM" id="Phobius"/>
    </source>
</evidence>
<evidence type="ECO:0000256" key="5">
    <source>
        <dbReference type="ARBA" id="ARBA00022679"/>
    </source>
</evidence>
<dbReference type="SUPFAM" id="SSF47384">
    <property type="entry name" value="Homodimeric domain of signal transducing histidine kinase"/>
    <property type="match status" value="1"/>
</dbReference>
<feature type="domain" description="PAC" evidence="11">
    <location>
        <begin position="367"/>
        <end position="419"/>
    </location>
</feature>
<dbReference type="InterPro" id="IPR036097">
    <property type="entry name" value="HisK_dim/P_sf"/>
</dbReference>
<dbReference type="InterPro" id="IPR003660">
    <property type="entry name" value="HAMP_dom"/>
</dbReference>
<dbReference type="Gene3D" id="3.30.565.10">
    <property type="entry name" value="Histidine kinase-like ATPase, C-terminal domain"/>
    <property type="match status" value="1"/>
</dbReference>
<sequence>MNSIKHYFRRLSTRFTAIAFISIAVMVVGGGISSQAFRDITSSFTKYANEDAPRLVALVEFNGALIAIGDTLRAAELTETQGGAVFDDAIASLDRAEQTYRSYREFGASSERSSALLADKEVFLHALIHARDTYAYASSSLETRTEALSDAKITYTTFAGSVREAFTAEQKMQAVAAQTLEAGTLSTAVSQYYIAVVNVVTTLLTMFFVFIFILQPLRDMRRTARAVAAGDADDLVPIAREDELGEVGHSFNTMLTRIRAAQRAQEENAAELEKTLAELGKMDKATAEERARFEQLLVSMADAVVVLDSTRAVTLANEPARAFFGEQVVGTSGDDICIRALAQEKETQNICAKLFTEAFDYKAPKIFEREYAIVDTRGIAIPVSITIAAVRDRDNVVTGLIVTFRDVTELVRLEEARVSFLSAASHQLRTPLTSMRWSLEMLTDGSLGEIGAQQKETIDDFNTSTLRMIELVNTLLRFSRVEARRVAINPEPLEITELAREIIATLEAEAKEKSLTLEVTADDIAPVDADKQLVWQVLLNFLTNAIRYSTKETAVDVHIATVGDTFSVSVTNEGIGIPEAEQGRIFEKFYRATNAQQAVPNGNGIGLSFAKLLVEDWGGTVSFISIPKQKTTFTFTIPKKGMRARKGEVGLQV</sequence>
<dbReference type="Gene3D" id="3.30.450.20">
    <property type="entry name" value="PAS domain"/>
    <property type="match status" value="1"/>
</dbReference>
<dbReference type="SMART" id="SM00304">
    <property type="entry name" value="HAMP"/>
    <property type="match status" value="1"/>
</dbReference>
<dbReference type="GO" id="GO:0007234">
    <property type="term" value="P:osmosensory signaling via phosphorelay pathway"/>
    <property type="evidence" value="ECO:0007669"/>
    <property type="project" value="TreeGrafter"/>
</dbReference>
<evidence type="ECO:0000256" key="7">
    <source>
        <dbReference type="ARBA" id="ARBA00023136"/>
    </source>
</evidence>
<keyword evidence="8" id="KW-0175">Coiled coil</keyword>
<dbReference type="EC" id="2.7.13.3" evidence="3"/>
<dbReference type="Proteomes" id="UP000176511">
    <property type="component" value="Unassembled WGS sequence"/>
</dbReference>
<keyword evidence="5" id="KW-0808">Transferase</keyword>
<dbReference type="CDD" id="cd06225">
    <property type="entry name" value="HAMP"/>
    <property type="match status" value="1"/>
</dbReference>
<dbReference type="InterPro" id="IPR003661">
    <property type="entry name" value="HisK_dim/P_dom"/>
</dbReference>
<evidence type="ECO:0000256" key="3">
    <source>
        <dbReference type="ARBA" id="ARBA00012438"/>
    </source>
</evidence>
<evidence type="ECO:0000259" key="11">
    <source>
        <dbReference type="PROSITE" id="PS50113"/>
    </source>
</evidence>
<dbReference type="Gene3D" id="1.10.287.130">
    <property type="match status" value="1"/>
</dbReference>
<evidence type="ECO:0000256" key="2">
    <source>
        <dbReference type="ARBA" id="ARBA00004370"/>
    </source>
</evidence>
<feature type="transmembrane region" description="Helical" evidence="9">
    <location>
        <begin position="12"/>
        <end position="32"/>
    </location>
</feature>
<feature type="transmembrane region" description="Helical" evidence="9">
    <location>
        <begin position="192"/>
        <end position="214"/>
    </location>
</feature>
<gene>
    <name evidence="13" type="ORF">A3C87_01515</name>
</gene>
<dbReference type="InterPro" id="IPR036890">
    <property type="entry name" value="HATPase_C_sf"/>
</dbReference>
<dbReference type="InterPro" id="IPR000700">
    <property type="entry name" value="PAS-assoc_C"/>
</dbReference>
<dbReference type="PANTHER" id="PTHR42878">
    <property type="entry name" value="TWO-COMPONENT HISTIDINE KINASE"/>
    <property type="match status" value="1"/>
</dbReference>
<feature type="coiled-coil region" evidence="8">
    <location>
        <begin position="255"/>
        <end position="282"/>
    </location>
</feature>
<dbReference type="InterPro" id="IPR004358">
    <property type="entry name" value="Sig_transdc_His_kin-like_C"/>
</dbReference>
<dbReference type="CDD" id="cd00130">
    <property type="entry name" value="PAS"/>
    <property type="match status" value="1"/>
</dbReference>
<proteinExistence type="predicted"/>
<dbReference type="STRING" id="1798491.A3C87_01515"/>
<evidence type="ECO:0000313" key="14">
    <source>
        <dbReference type="Proteomes" id="UP000176511"/>
    </source>
</evidence>
<evidence type="ECO:0000256" key="4">
    <source>
        <dbReference type="ARBA" id="ARBA00022553"/>
    </source>
</evidence>
<dbReference type="PROSITE" id="PS50109">
    <property type="entry name" value="HIS_KIN"/>
    <property type="match status" value="1"/>
</dbReference>
<dbReference type="SUPFAM" id="SSF55785">
    <property type="entry name" value="PYP-like sensor domain (PAS domain)"/>
    <property type="match status" value="1"/>
</dbReference>
<dbReference type="GO" id="GO:0000156">
    <property type="term" value="F:phosphorelay response regulator activity"/>
    <property type="evidence" value="ECO:0007669"/>
    <property type="project" value="TreeGrafter"/>
</dbReference>
<accession>A0A1F6DIU8</accession>
<dbReference type="PROSITE" id="PS50113">
    <property type="entry name" value="PAC"/>
    <property type="match status" value="1"/>
</dbReference>
<dbReference type="GO" id="GO:0030295">
    <property type="term" value="F:protein kinase activator activity"/>
    <property type="evidence" value="ECO:0007669"/>
    <property type="project" value="TreeGrafter"/>
</dbReference>
<dbReference type="EMBL" id="MFLE01000023">
    <property type="protein sequence ID" value="OGG61257.1"/>
    <property type="molecule type" value="Genomic_DNA"/>
</dbReference>
<name>A0A1F6DIU8_9BACT</name>
<dbReference type="SUPFAM" id="SSF55874">
    <property type="entry name" value="ATPase domain of HSP90 chaperone/DNA topoisomerase II/histidine kinase"/>
    <property type="match status" value="1"/>
</dbReference>
<dbReference type="Pfam" id="PF13426">
    <property type="entry name" value="PAS_9"/>
    <property type="match status" value="1"/>
</dbReference>
<dbReference type="AlphaFoldDB" id="A0A1F6DIU8"/>
<evidence type="ECO:0000256" key="8">
    <source>
        <dbReference type="SAM" id="Coils"/>
    </source>
</evidence>
<dbReference type="InterPro" id="IPR000014">
    <property type="entry name" value="PAS"/>
</dbReference>
<keyword evidence="9" id="KW-0812">Transmembrane</keyword>
<dbReference type="FunFam" id="3.30.565.10:FF:000006">
    <property type="entry name" value="Sensor histidine kinase WalK"/>
    <property type="match status" value="1"/>
</dbReference>
<dbReference type="NCBIfam" id="TIGR00229">
    <property type="entry name" value="sensory_box"/>
    <property type="match status" value="1"/>
</dbReference>
<keyword evidence="6" id="KW-0418">Kinase</keyword>
<dbReference type="CDD" id="cd00075">
    <property type="entry name" value="HATPase"/>
    <property type="match status" value="1"/>
</dbReference>
<dbReference type="InterPro" id="IPR050351">
    <property type="entry name" value="BphY/WalK/GraS-like"/>
</dbReference>
<organism evidence="13 14">
    <name type="scientific">Candidatus Kaiserbacteria bacterium RIFCSPHIGHO2_02_FULL_49_34</name>
    <dbReference type="NCBI Taxonomy" id="1798491"/>
    <lineage>
        <taxon>Bacteria</taxon>
        <taxon>Candidatus Kaiseribacteriota</taxon>
    </lineage>
</organism>
<feature type="domain" description="HAMP" evidence="12">
    <location>
        <begin position="211"/>
        <end position="263"/>
    </location>
</feature>
<dbReference type="PROSITE" id="PS50885">
    <property type="entry name" value="HAMP"/>
    <property type="match status" value="1"/>
</dbReference>
<evidence type="ECO:0000259" key="12">
    <source>
        <dbReference type="PROSITE" id="PS50885"/>
    </source>
</evidence>
<dbReference type="PANTHER" id="PTHR42878:SF12">
    <property type="entry name" value="SENSOR HISTIDINE KINASE YCBM"/>
    <property type="match status" value="1"/>
</dbReference>
<evidence type="ECO:0000313" key="13">
    <source>
        <dbReference type="EMBL" id="OGG61257.1"/>
    </source>
</evidence>
<evidence type="ECO:0000256" key="6">
    <source>
        <dbReference type="ARBA" id="ARBA00022777"/>
    </source>
</evidence>
<dbReference type="Pfam" id="PF00512">
    <property type="entry name" value="HisKA"/>
    <property type="match status" value="1"/>
</dbReference>
<evidence type="ECO:0000256" key="1">
    <source>
        <dbReference type="ARBA" id="ARBA00000085"/>
    </source>
</evidence>
<comment type="catalytic activity">
    <reaction evidence="1">
        <text>ATP + protein L-histidine = ADP + protein N-phospho-L-histidine.</text>
        <dbReference type="EC" id="2.7.13.3"/>
    </reaction>
</comment>
<dbReference type="SMART" id="SM00387">
    <property type="entry name" value="HATPase_c"/>
    <property type="match status" value="1"/>
</dbReference>
<protein>
    <recommendedName>
        <fullName evidence="3">histidine kinase</fullName>
        <ecNumber evidence="3">2.7.13.3</ecNumber>
    </recommendedName>
</protein>
<dbReference type="InterPro" id="IPR005467">
    <property type="entry name" value="His_kinase_dom"/>
</dbReference>
<comment type="subcellular location">
    <subcellularLocation>
        <location evidence="2">Membrane</location>
    </subcellularLocation>
</comment>
<comment type="caution">
    <text evidence="13">The sequence shown here is derived from an EMBL/GenBank/DDBJ whole genome shotgun (WGS) entry which is preliminary data.</text>
</comment>
<dbReference type="SUPFAM" id="SSF158472">
    <property type="entry name" value="HAMP domain-like"/>
    <property type="match status" value="1"/>
</dbReference>
<dbReference type="InterPro" id="IPR035965">
    <property type="entry name" value="PAS-like_dom_sf"/>
</dbReference>
<dbReference type="CDD" id="cd00082">
    <property type="entry name" value="HisKA"/>
    <property type="match status" value="1"/>
</dbReference>
<dbReference type="GO" id="GO:0016020">
    <property type="term" value="C:membrane"/>
    <property type="evidence" value="ECO:0007669"/>
    <property type="project" value="UniProtKB-SubCell"/>
</dbReference>
<dbReference type="Pfam" id="PF02518">
    <property type="entry name" value="HATPase_c"/>
    <property type="match status" value="1"/>
</dbReference>
<dbReference type="Pfam" id="PF00672">
    <property type="entry name" value="HAMP"/>
    <property type="match status" value="1"/>
</dbReference>
<reference evidence="13 14" key="1">
    <citation type="journal article" date="2016" name="Nat. Commun.">
        <title>Thousands of microbial genomes shed light on interconnected biogeochemical processes in an aquifer system.</title>
        <authorList>
            <person name="Anantharaman K."/>
            <person name="Brown C.T."/>
            <person name="Hug L.A."/>
            <person name="Sharon I."/>
            <person name="Castelle C.J."/>
            <person name="Probst A.J."/>
            <person name="Thomas B.C."/>
            <person name="Singh A."/>
            <person name="Wilkins M.J."/>
            <person name="Karaoz U."/>
            <person name="Brodie E.L."/>
            <person name="Williams K.H."/>
            <person name="Hubbard S.S."/>
            <person name="Banfield J.F."/>
        </authorList>
    </citation>
    <scope>NUCLEOTIDE SEQUENCE [LARGE SCALE GENOMIC DNA]</scope>
</reference>
<keyword evidence="7 9" id="KW-0472">Membrane</keyword>
<dbReference type="SMART" id="SM00388">
    <property type="entry name" value="HisKA"/>
    <property type="match status" value="1"/>
</dbReference>
<evidence type="ECO:0000259" key="10">
    <source>
        <dbReference type="PROSITE" id="PS50109"/>
    </source>
</evidence>
<dbReference type="GO" id="GO:0000155">
    <property type="term" value="F:phosphorelay sensor kinase activity"/>
    <property type="evidence" value="ECO:0007669"/>
    <property type="project" value="InterPro"/>
</dbReference>
<feature type="domain" description="Histidine kinase" evidence="10">
    <location>
        <begin position="423"/>
        <end position="641"/>
    </location>
</feature>
<keyword evidence="9" id="KW-1133">Transmembrane helix</keyword>
<keyword evidence="4" id="KW-0597">Phosphoprotein</keyword>
<dbReference type="PRINTS" id="PR00344">
    <property type="entry name" value="BCTRLSENSOR"/>
</dbReference>
<dbReference type="InterPro" id="IPR003594">
    <property type="entry name" value="HATPase_dom"/>
</dbReference>
<dbReference type="Gene3D" id="6.10.340.10">
    <property type="match status" value="1"/>
</dbReference>